<gene>
    <name evidence="1" type="ORF">AB1Y20_012287</name>
    <name evidence="2" type="ORF">AB1Y20_016005</name>
</gene>
<name>A0AB34IPA5_PRYPA</name>
<proteinExistence type="predicted"/>
<evidence type="ECO:0000313" key="2">
    <source>
        <dbReference type="EMBL" id="KAL1527335.1"/>
    </source>
</evidence>
<dbReference type="EMBL" id="JBGBPQ010000003">
    <property type="protein sequence ID" value="KAL1527335.1"/>
    <property type="molecule type" value="Genomic_DNA"/>
</dbReference>
<accession>A0AB34IPA5</accession>
<organism evidence="1 3">
    <name type="scientific">Prymnesium parvum</name>
    <name type="common">Toxic golden alga</name>
    <dbReference type="NCBI Taxonomy" id="97485"/>
    <lineage>
        <taxon>Eukaryota</taxon>
        <taxon>Haptista</taxon>
        <taxon>Haptophyta</taxon>
        <taxon>Prymnesiophyceae</taxon>
        <taxon>Prymnesiales</taxon>
        <taxon>Prymnesiaceae</taxon>
        <taxon>Prymnesium</taxon>
    </lineage>
</organism>
<protein>
    <recommendedName>
        <fullName evidence="4">30S ribosomal protein S21</fullName>
    </recommendedName>
</protein>
<reference evidence="1 3" key="1">
    <citation type="journal article" date="2024" name="Science">
        <title>Giant polyketide synthase enzymes in the biosynthesis of giant marine polyether toxins.</title>
        <authorList>
            <person name="Fallon T.R."/>
            <person name="Shende V.V."/>
            <person name="Wierzbicki I.H."/>
            <person name="Pendleton A.L."/>
            <person name="Watervoot N.F."/>
            <person name="Auber R.P."/>
            <person name="Gonzalez D.J."/>
            <person name="Wisecaver J.H."/>
            <person name="Moore B.S."/>
        </authorList>
    </citation>
    <scope>NUCLEOTIDE SEQUENCE [LARGE SCALE GENOMIC DNA]</scope>
    <source>
        <strain evidence="1 3">12B1</strain>
    </source>
</reference>
<evidence type="ECO:0000313" key="1">
    <source>
        <dbReference type="EMBL" id="KAL1503820.1"/>
    </source>
</evidence>
<dbReference type="AlphaFoldDB" id="A0AB34IPA5"/>
<dbReference type="EMBL" id="JBGBPQ010000021">
    <property type="protein sequence ID" value="KAL1503820.1"/>
    <property type="molecule type" value="Genomic_DNA"/>
</dbReference>
<evidence type="ECO:0008006" key="4">
    <source>
        <dbReference type="Google" id="ProtNLM"/>
    </source>
</evidence>
<sequence length="182" mass="20098">MLARLSALRLALPPVARRAPVLACSLPPRLSPPFSSGSRALSSLLPRLIGAEQRRAAPPAPPLIPRGGAAAAGRGAPFAAPRSRGIITVHTSSLPEGAEDTRSDAGAKSEDMALQLFNRLVRTEVKRKLHKGGSRGQRRFGFYKQPSLRRRDAAMGREWKEHKKKLSTFLNWIQYRRHRNQD</sequence>
<dbReference type="Proteomes" id="UP001515480">
    <property type="component" value="Unassembled WGS sequence"/>
</dbReference>
<keyword evidence="3" id="KW-1185">Reference proteome</keyword>
<evidence type="ECO:0000313" key="3">
    <source>
        <dbReference type="Proteomes" id="UP001515480"/>
    </source>
</evidence>
<comment type="caution">
    <text evidence="1">The sequence shown here is derived from an EMBL/GenBank/DDBJ whole genome shotgun (WGS) entry which is preliminary data.</text>
</comment>